<feature type="region of interest" description="Disordered" evidence="1">
    <location>
        <begin position="101"/>
        <end position="129"/>
    </location>
</feature>
<reference evidence="3 4" key="1">
    <citation type="journal article" date="2024" name="G3 (Bethesda)">
        <title>Genome assembly of Hibiscus sabdariffa L. provides insights into metabolisms of medicinal natural products.</title>
        <authorList>
            <person name="Kim T."/>
        </authorList>
    </citation>
    <scope>NUCLEOTIDE SEQUENCE [LARGE SCALE GENOMIC DNA]</scope>
    <source>
        <strain evidence="3">TK-2024</strain>
        <tissue evidence="3">Old leaves</tissue>
    </source>
</reference>
<evidence type="ECO:0000313" key="4">
    <source>
        <dbReference type="Proteomes" id="UP001396334"/>
    </source>
</evidence>
<comment type="caution">
    <text evidence="3">The sequence shown here is derived from an EMBL/GenBank/DDBJ whole genome shotgun (WGS) entry which is preliminary data.</text>
</comment>
<feature type="compositionally biased region" description="Low complexity" evidence="1">
    <location>
        <begin position="102"/>
        <end position="114"/>
    </location>
</feature>
<dbReference type="InterPro" id="IPR008889">
    <property type="entry name" value="VQ"/>
</dbReference>
<dbReference type="PANTHER" id="PTHR33179:SF66">
    <property type="entry name" value="VQ MOTIF-CONTAINING PROTEIN 22-LIKE"/>
    <property type="match status" value="1"/>
</dbReference>
<evidence type="ECO:0000313" key="3">
    <source>
        <dbReference type="EMBL" id="KAK9014744.1"/>
    </source>
</evidence>
<dbReference type="Pfam" id="PF05678">
    <property type="entry name" value="VQ"/>
    <property type="match status" value="1"/>
</dbReference>
<gene>
    <name evidence="3" type="ORF">V6N11_005890</name>
</gene>
<dbReference type="Proteomes" id="UP001396334">
    <property type="component" value="Unassembled WGS sequence"/>
</dbReference>
<evidence type="ECO:0000256" key="1">
    <source>
        <dbReference type="SAM" id="MobiDB-lite"/>
    </source>
</evidence>
<evidence type="ECO:0000259" key="2">
    <source>
        <dbReference type="Pfam" id="PF05678"/>
    </source>
</evidence>
<proteinExistence type="predicted"/>
<sequence length="243" mass="27187">MWYDDINTRFPGSSCALGSSHLIFLGQEYTFYFDHKLSLFKHVEAKAKVVPFYNQLISSHPISMNTYGGTSTGSGWMQQTCDEEVPLPASFLGFSDATIVTSSESSHSPNGSSSKPIRRRPRVSKKKPTTLVNANASNFRALVQRFTGCPATANTRGPINLNFALGTQHDQRGTGSDNHYYYHQETASQQEQQHHPDALFSSSNTRGTADQILDDFDLQNISLHEINRDAPYNEYPNDGNYFF</sequence>
<feature type="compositionally biased region" description="Basic residues" evidence="1">
    <location>
        <begin position="116"/>
        <end position="128"/>
    </location>
</feature>
<feature type="domain" description="VQ" evidence="2">
    <location>
        <begin position="128"/>
        <end position="152"/>
    </location>
</feature>
<protein>
    <recommendedName>
        <fullName evidence="2">VQ domain-containing protein</fullName>
    </recommendedName>
</protein>
<keyword evidence="4" id="KW-1185">Reference proteome</keyword>
<organism evidence="3 4">
    <name type="scientific">Hibiscus sabdariffa</name>
    <name type="common">roselle</name>
    <dbReference type="NCBI Taxonomy" id="183260"/>
    <lineage>
        <taxon>Eukaryota</taxon>
        <taxon>Viridiplantae</taxon>
        <taxon>Streptophyta</taxon>
        <taxon>Embryophyta</taxon>
        <taxon>Tracheophyta</taxon>
        <taxon>Spermatophyta</taxon>
        <taxon>Magnoliopsida</taxon>
        <taxon>eudicotyledons</taxon>
        <taxon>Gunneridae</taxon>
        <taxon>Pentapetalae</taxon>
        <taxon>rosids</taxon>
        <taxon>malvids</taxon>
        <taxon>Malvales</taxon>
        <taxon>Malvaceae</taxon>
        <taxon>Malvoideae</taxon>
        <taxon>Hibiscus</taxon>
    </lineage>
</organism>
<dbReference type="InterPro" id="IPR039609">
    <property type="entry name" value="VQ_15/22"/>
</dbReference>
<name>A0ABR2RPF6_9ROSI</name>
<accession>A0ABR2RPF6</accession>
<dbReference type="EMBL" id="JBBPBN010000021">
    <property type="protein sequence ID" value="KAK9014744.1"/>
    <property type="molecule type" value="Genomic_DNA"/>
</dbReference>
<dbReference type="PANTHER" id="PTHR33179">
    <property type="entry name" value="VQ MOTIF-CONTAINING PROTEIN"/>
    <property type="match status" value="1"/>
</dbReference>